<dbReference type="InterPro" id="IPR003732">
    <property type="entry name" value="Daa-tRNA_deacyls_DTD"/>
</dbReference>
<comment type="similarity">
    <text evidence="1 2">Belongs to the DTD family.</text>
</comment>
<dbReference type="GO" id="GO:0043908">
    <property type="term" value="F:Ser(Gly)-tRNA(Ala) hydrolase activity"/>
    <property type="evidence" value="ECO:0007669"/>
    <property type="project" value="UniProtKB-UniRule"/>
</dbReference>
<dbReference type="Pfam" id="PF02580">
    <property type="entry name" value="Tyr_Deacylase"/>
    <property type="match status" value="1"/>
</dbReference>
<comment type="subunit">
    <text evidence="2">Homodimer.</text>
</comment>
<dbReference type="SUPFAM" id="SSF69500">
    <property type="entry name" value="DTD-like"/>
    <property type="match status" value="1"/>
</dbReference>
<dbReference type="CDD" id="cd00563">
    <property type="entry name" value="Dtyr_deacylase"/>
    <property type="match status" value="1"/>
</dbReference>
<keyword evidence="2" id="KW-0694">RNA-binding</keyword>
<dbReference type="AlphaFoldDB" id="H9UJ89"/>
<dbReference type="EMBL" id="CP003282">
    <property type="protein sequence ID" value="AFG37582.1"/>
    <property type="molecule type" value="Genomic_DNA"/>
</dbReference>
<evidence type="ECO:0000256" key="1">
    <source>
        <dbReference type="ARBA" id="ARBA00009673"/>
    </source>
</evidence>
<dbReference type="PANTHER" id="PTHR10472">
    <property type="entry name" value="D-TYROSYL-TRNA TYR DEACYLASE"/>
    <property type="match status" value="1"/>
</dbReference>
<dbReference type="eggNOG" id="COG1490">
    <property type="taxonomic scope" value="Bacteria"/>
</dbReference>
<dbReference type="RefSeq" id="WP_014455565.1">
    <property type="nucleotide sequence ID" value="NC_017098.1"/>
</dbReference>
<comment type="catalytic activity">
    <reaction evidence="2">
        <text>glycyl-tRNA(Ala) + H2O = tRNA(Ala) + glycine + H(+)</text>
        <dbReference type="Rhea" id="RHEA:53744"/>
        <dbReference type="Rhea" id="RHEA-COMP:9657"/>
        <dbReference type="Rhea" id="RHEA-COMP:13640"/>
        <dbReference type="ChEBI" id="CHEBI:15377"/>
        <dbReference type="ChEBI" id="CHEBI:15378"/>
        <dbReference type="ChEBI" id="CHEBI:57305"/>
        <dbReference type="ChEBI" id="CHEBI:78442"/>
        <dbReference type="ChEBI" id="CHEBI:78522"/>
    </reaction>
</comment>
<dbReference type="GO" id="GO:0051500">
    <property type="term" value="F:D-tyrosyl-tRNA(Tyr) deacylase activity"/>
    <property type="evidence" value="ECO:0007669"/>
    <property type="project" value="TreeGrafter"/>
</dbReference>
<dbReference type="GO" id="GO:0000049">
    <property type="term" value="F:tRNA binding"/>
    <property type="evidence" value="ECO:0007669"/>
    <property type="project" value="UniProtKB-UniRule"/>
</dbReference>
<accession>H9UJ89</accession>
<dbReference type="HAMAP" id="MF_00518">
    <property type="entry name" value="Deacylase_Dtd"/>
    <property type="match status" value="1"/>
</dbReference>
<dbReference type="PATRIC" id="fig|889378.3.peg.1514"/>
<dbReference type="GO" id="GO:0005737">
    <property type="term" value="C:cytoplasm"/>
    <property type="evidence" value="ECO:0007669"/>
    <property type="project" value="UniProtKB-SubCell"/>
</dbReference>
<comment type="subcellular location">
    <subcellularLocation>
        <location evidence="2">Cytoplasm</location>
    </subcellularLocation>
</comment>
<keyword evidence="2" id="KW-0963">Cytoplasm</keyword>
<dbReference type="KEGG" id="sfc:Spiaf_1523"/>
<evidence type="ECO:0000313" key="4">
    <source>
        <dbReference type="Proteomes" id="UP000007383"/>
    </source>
</evidence>
<dbReference type="Proteomes" id="UP000007383">
    <property type="component" value="Chromosome"/>
</dbReference>
<comment type="catalytic activity">
    <reaction evidence="2">
        <text>a D-aminoacyl-tRNA + H2O = a tRNA + a D-alpha-amino acid + H(+)</text>
        <dbReference type="Rhea" id="RHEA:13953"/>
        <dbReference type="Rhea" id="RHEA-COMP:10123"/>
        <dbReference type="Rhea" id="RHEA-COMP:10124"/>
        <dbReference type="ChEBI" id="CHEBI:15377"/>
        <dbReference type="ChEBI" id="CHEBI:15378"/>
        <dbReference type="ChEBI" id="CHEBI:59871"/>
        <dbReference type="ChEBI" id="CHEBI:78442"/>
        <dbReference type="ChEBI" id="CHEBI:79333"/>
        <dbReference type="EC" id="3.1.1.96"/>
    </reaction>
</comment>
<dbReference type="OrthoDB" id="9801395at2"/>
<dbReference type="PANTHER" id="PTHR10472:SF5">
    <property type="entry name" value="D-AMINOACYL-TRNA DEACYLASE 1"/>
    <property type="match status" value="1"/>
</dbReference>
<comment type="domain">
    <text evidence="2">A Gly-cisPro motif from one monomer fits into the active site of the other monomer to allow specific chiral rejection of L-amino acids.</text>
</comment>
<dbReference type="GO" id="GO:0019478">
    <property type="term" value="P:D-amino acid catabolic process"/>
    <property type="evidence" value="ECO:0007669"/>
    <property type="project" value="UniProtKB-UniRule"/>
</dbReference>
<dbReference type="GO" id="GO:0106026">
    <property type="term" value="F:Gly-tRNA(Ala) deacylase activity"/>
    <property type="evidence" value="ECO:0007669"/>
    <property type="project" value="UniProtKB-UniRule"/>
</dbReference>
<name>H9UJ89_SPIAZ</name>
<feature type="short sequence motif" description="Gly-cisPro motif, important for rejection of L-amino acids" evidence="2">
    <location>
        <begin position="137"/>
        <end position="138"/>
    </location>
</feature>
<protein>
    <recommendedName>
        <fullName evidence="2">D-aminoacyl-tRNA deacylase</fullName>
        <shortName evidence="2">DTD</shortName>
        <ecNumber evidence="2">3.1.1.96</ecNumber>
    </recommendedName>
    <alternativeName>
        <fullName evidence="2">Gly-tRNA(Ala) deacylase</fullName>
        <ecNumber evidence="2">3.1.1.-</ecNumber>
    </alternativeName>
</protein>
<dbReference type="FunFam" id="3.50.80.10:FF:000001">
    <property type="entry name" value="D-aminoacyl-tRNA deacylase"/>
    <property type="match status" value="1"/>
</dbReference>
<dbReference type="HOGENOM" id="CLU_076901_1_0_12"/>
<dbReference type="EC" id="3.1.1.96" evidence="2"/>
<dbReference type="EC" id="3.1.1.-" evidence="2"/>
<dbReference type="STRING" id="889378.Spiaf_1523"/>
<keyword evidence="2" id="KW-0820">tRNA-binding</keyword>
<keyword evidence="2" id="KW-0378">Hydrolase</keyword>
<reference evidence="4" key="1">
    <citation type="journal article" date="2013" name="Stand. Genomic Sci.">
        <title>Complete genome sequence of the halophilic bacterium Spirochaeta africana type strain (Z-7692(T)) from the alkaline Lake Magadi in the East African Rift.</title>
        <authorList>
            <person name="Liolos K."/>
            <person name="Abt B."/>
            <person name="Scheuner C."/>
            <person name="Teshima H."/>
            <person name="Held B."/>
            <person name="Lapidus A."/>
            <person name="Nolan M."/>
            <person name="Lucas S."/>
            <person name="Deshpande S."/>
            <person name="Cheng J.F."/>
            <person name="Tapia R."/>
            <person name="Goodwin L.A."/>
            <person name="Pitluck S."/>
            <person name="Pagani I."/>
            <person name="Ivanova N."/>
            <person name="Mavromatis K."/>
            <person name="Mikhailova N."/>
            <person name="Huntemann M."/>
            <person name="Pati A."/>
            <person name="Chen A."/>
            <person name="Palaniappan K."/>
            <person name="Land M."/>
            <person name="Rohde M."/>
            <person name="Tindall B.J."/>
            <person name="Detter J.C."/>
            <person name="Goker M."/>
            <person name="Bristow J."/>
            <person name="Eisen J.A."/>
            <person name="Markowitz V."/>
            <person name="Hugenholtz P."/>
            <person name="Woyke T."/>
            <person name="Klenk H.P."/>
            <person name="Kyrpides N.C."/>
        </authorList>
    </citation>
    <scope>NUCLEOTIDE SEQUENCE</scope>
    <source>
        <strain evidence="4">ATCC 700263 / DSM 8902 / Z-7692</strain>
    </source>
</reference>
<dbReference type="NCBIfam" id="TIGR00256">
    <property type="entry name" value="D-aminoacyl-tRNA deacylase"/>
    <property type="match status" value="1"/>
</dbReference>
<dbReference type="Gene3D" id="3.50.80.10">
    <property type="entry name" value="D-tyrosyl-tRNA(Tyr) deacylase"/>
    <property type="match status" value="1"/>
</dbReference>
<sequence length="149" mass="16493">MRAVLQRVSSAAVRVEGAVVGSIQQGILAYIGIAQDDTEADVARIVDKIIHVRIFSDEDGRMNRSLCDVQGSVLAVSQFTLYGDARKGRRPSYHQAADEQHARQLFDDLCRELRERGIHTETGIFQAYMQVQSGNDGPVTILLDSSRAF</sequence>
<comment type="function">
    <text evidence="2">An aminoacyl-tRNA editing enzyme that deacylates mischarged D-aminoacyl-tRNAs. Also deacylates mischarged glycyl-tRNA(Ala), protecting cells against glycine mischarging by AlaRS. Acts via tRNA-based rather than protein-based catalysis; rejects L-amino acids rather than detecting D-amino acids in the active site. By recycling D-aminoacyl-tRNA to D-amino acids and free tRNA molecules, this enzyme counteracts the toxicity associated with the formation of D-aminoacyl-tRNA entities in vivo and helps enforce protein L-homochirality.</text>
</comment>
<keyword evidence="4" id="KW-1185">Reference proteome</keyword>
<proteinExistence type="inferred from homology"/>
<evidence type="ECO:0000313" key="3">
    <source>
        <dbReference type="EMBL" id="AFG37582.1"/>
    </source>
</evidence>
<evidence type="ECO:0000256" key="2">
    <source>
        <dbReference type="HAMAP-Rule" id="MF_00518"/>
    </source>
</evidence>
<organism evidence="3 4">
    <name type="scientific">Spirochaeta africana (strain ATCC 700263 / DSM 8902 / Z-7692)</name>
    <dbReference type="NCBI Taxonomy" id="889378"/>
    <lineage>
        <taxon>Bacteria</taxon>
        <taxon>Pseudomonadati</taxon>
        <taxon>Spirochaetota</taxon>
        <taxon>Spirochaetia</taxon>
        <taxon>Spirochaetales</taxon>
        <taxon>Spirochaetaceae</taxon>
        <taxon>Spirochaeta</taxon>
    </lineage>
</organism>
<dbReference type="InterPro" id="IPR023509">
    <property type="entry name" value="DTD-like_sf"/>
</dbReference>
<gene>
    <name evidence="2" type="primary">dtd</name>
    <name evidence="3" type="ordered locus">Spiaf_1523</name>
</gene>